<reference evidence="3" key="1">
    <citation type="submission" date="2017-02" db="UniProtKB">
        <authorList>
            <consortium name="WormBaseParasite"/>
        </authorList>
    </citation>
    <scope>IDENTIFICATION</scope>
</reference>
<proteinExistence type="predicted"/>
<evidence type="ECO:0000313" key="3">
    <source>
        <dbReference type="WBParaSite" id="BTMF_0000091601-mRNA-1"/>
    </source>
</evidence>
<organism evidence="3">
    <name type="scientific">Brugia timori</name>
    <dbReference type="NCBI Taxonomy" id="42155"/>
    <lineage>
        <taxon>Eukaryota</taxon>
        <taxon>Metazoa</taxon>
        <taxon>Ecdysozoa</taxon>
        <taxon>Nematoda</taxon>
        <taxon>Chromadorea</taxon>
        <taxon>Rhabditida</taxon>
        <taxon>Spirurina</taxon>
        <taxon>Spiruromorpha</taxon>
        <taxon>Filarioidea</taxon>
        <taxon>Onchocercidae</taxon>
        <taxon>Brugia</taxon>
    </lineage>
</organism>
<evidence type="ECO:0000313" key="1">
    <source>
        <dbReference type="EMBL" id="VDO07230.1"/>
    </source>
</evidence>
<name>A0A0R3Q3P8_9BILA</name>
<dbReference type="AlphaFoldDB" id="A0A0R3Q3P8"/>
<reference evidence="1 2" key="2">
    <citation type="submission" date="2018-11" db="EMBL/GenBank/DDBJ databases">
        <authorList>
            <consortium name="Pathogen Informatics"/>
        </authorList>
    </citation>
    <scope>NUCLEOTIDE SEQUENCE [LARGE SCALE GENOMIC DNA]</scope>
</reference>
<protein>
    <submittedName>
        <fullName evidence="3">Uma2 domain-containing protein</fullName>
    </submittedName>
</protein>
<gene>
    <name evidence="1" type="ORF">BTMF_LOCUS280</name>
</gene>
<dbReference type="EMBL" id="UZAG01000123">
    <property type="protein sequence ID" value="VDO07230.1"/>
    <property type="molecule type" value="Genomic_DNA"/>
</dbReference>
<dbReference type="Proteomes" id="UP000280834">
    <property type="component" value="Unassembled WGS sequence"/>
</dbReference>
<accession>A0A0R3Q3P8</accession>
<keyword evidence="2" id="KW-1185">Reference proteome</keyword>
<dbReference type="WBParaSite" id="BTMF_0000091601-mRNA-1">
    <property type="protein sequence ID" value="BTMF_0000091601-mRNA-1"/>
    <property type="gene ID" value="BTMF_0000091601"/>
</dbReference>
<sequence length="280" mass="32527">MAPSWLFIFNQKLVAGNHSTLNFFPPIQLNRNKHYSLGLIYFCSFNTIQNVTKKNNLLHLKFDITNAVKNNVIQQNGVPIKELISKPITLEIPIGIYNSEYLLEMVTTLIRQAFMNWNEKYFQDVQGEHIMVKFDPSISRVFITDINGVCKFDFNRENSVGPLLGFHKHKEPKLKADHPLFWNHYVADNEPAIHPFNTVNIFCNLVKQSYLNGVESHILYSFPYKINPSQHIHECPQEIVYLPINTDIIREISLSLLDEYGNEIVIPDSRVIITLRLKEE</sequence>
<evidence type="ECO:0000313" key="2">
    <source>
        <dbReference type="Proteomes" id="UP000280834"/>
    </source>
</evidence>